<name>A0AAV7QSM7_PLEWA</name>
<proteinExistence type="predicted"/>
<dbReference type="EMBL" id="JANPWB010000010">
    <property type="protein sequence ID" value="KAJ1142432.1"/>
    <property type="molecule type" value="Genomic_DNA"/>
</dbReference>
<feature type="compositionally biased region" description="Basic and acidic residues" evidence="1">
    <location>
        <begin position="88"/>
        <end position="102"/>
    </location>
</feature>
<accession>A0AAV7QSM7</accession>
<reference evidence="2" key="1">
    <citation type="journal article" date="2022" name="bioRxiv">
        <title>Sequencing and chromosome-scale assembly of the giantPleurodeles waltlgenome.</title>
        <authorList>
            <person name="Brown T."/>
            <person name="Elewa A."/>
            <person name="Iarovenko S."/>
            <person name="Subramanian E."/>
            <person name="Araus A.J."/>
            <person name="Petzold A."/>
            <person name="Susuki M."/>
            <person name="Suzuki K.-i.T."/>
            <person name="Hayashi T."/>
            <person name="Toyoda A."/>
            <person name="Oliveira C."/>
            <person name="Osipova E."/>
            <person name="Leigh N.D."/>
            <person name="Simon A."/>
            <person name="Yun M.H."/>
        </authorList>
    </citation>
    <scope>NUCLEOTIDE SEQUENCE</scope>
    <source>
        <strain evidence="2">20211129_DDA</strain>
        <tissue evidence="2">Liver</tissue>
    </source>
</reference>
<evidence type="ECO:0000313" key="3">
    <source>
        <dbReference type="Proteomes" id="UP001066276"/>
    </source>
</evidence>
<dbReference type="AlphaFoldDB" id="A0AAV7QSM7"/>
<dbReference type="Proteomes" id="UP001066276">
    <property type="component" value="Chromosome 6"/>
</dbReference>
<comment type="caution">
    <text evidence="2">The sequence shown here is derived from an EMBL/GenBank/DDBJ whole genome shotgun (WGS) entry which is preliminary data.</text>
</comment>
<protein>
    <submittedName>
        <fullName evidence="2">Uncharacterized protein</fullName>
    </submittedName>
</protein>
<evidence type="ECO:0000256" key="1">
    <source>
        <dbReference type="SAM" id="MobiDB-lite"/>
    </source>
</evidence>
<gene>
    <name evidence="2" type="ORF">NDU88_008757</name>
</gene>
<evidence type="ECO:0000313" key="2">
    <source>
        <dbReference type="EMBL" id="KAJ1142432.1"/>
    </source>
</evidence>
<sequence>MFACSLLRPEFRSSGEVSGRGCSGELPHMDRAGCEALGLLNRKAAARPPDWINFVTQAGRQRDPMVSAACPRLGEVAAWTGRGRGLEESLGCHDEGSMERGQEGGFSTRRASITKRQLEEASGQERAVLSPKHRPLASADAEVLVLDLSMEEGD</sequence>
<feature type="region of interest" description="Disordered" evidence="1">
    <location>
        <begin position="88"/>
        <end position="110"/>
    </location>
</feature>
<organism evidence="2 3">
    <name type="scientific">Pleurodeles waltl</name>
    <name type="common">Iberian ribbed newt</name>
    <dbReference type="NCBI Taxonomy" id="8319"/>
    <lineage>
        <taxon>Eukaryota</taxon>
        <taxon>Metazoa</taxon>
        <taxon>Chordata</taxon>
        <taxon>Craniata</taxon>
        <taxon>Vertebrata</taxon>
        <taxon>Euteleostomi</taxon>
        <taxon>Amphibia</taxon>
        <taxon>Batrachia</taxon>
        <taxon>Caudata</taxon>
        <taxon>Salamandroidea</taxon>
        <taxon>Salamandridae</taxon>
        <taxon>Pleurodelinae</taxon>
        <taxon>Pleurodeles</taxon>
    </lineage>
</organism>
<keyword evidence="3" id="KW-1185">Reference proteome</keyword>